<name>A0ABW4JTP8_9BACL</name>
<evidence type="ECO:0000313" key="2">
    <source>
        <dbReference type="Proteomes" id="UP001597079"/>
    </source>
</evidence>
<dbReference type="RefSeq" id="WP_377946284.1">
    <property type="nucleotide sequence ID" value="NZ_JBHUCX010000102.1"/>
</dbReference>
<dbReference type="Proteomes" id="UP001597079">
    <property type="component" value="Unassembled WGS sequence"/>
</dbReference>
<organism evidence="1 2">
    <name type="scientific">Alicyclobacillus fodiniaquatilis</name>
    <dbReference type="NCBI Taxonomy" id="1661150"/>
    <lineage>
        <taxon>Bacteria</taxon>
        <taxon>Bacillati</taxon>
        <taxon>Bacillota</taxon>
        <taxon>Bacilli</taxon>
        <taxon>Bacillales</taxon>
        <taxon>Alicyclobacillaceae</taxon>
        <taxon>Alicyclobacillus</taxon>
    </lineage>
</organism>
<dbReference type="EMBL" id="JBHUCX010000102">
    <property type="protein sequence ID" value="MFD1678247.1"/>
    <property type="molecule type" value="Genomic_DNA"/>
</dbReference>
<protein>
    <recommendedName>
        <fullName evidence="3">YtzH-like protein</fullName>
    </recommendedName>
</protein>
<evidence type="ECO:0000313" key="1">
    <source>
        <dbReference type="EMBL" id="MFD1678247.1"/>
    </source>
</evidence>
<keyword evidence="2" id="KW-1185">Reference proteome</keyword>
<reference evidence="2" key="1">
    <citation type="journal article" date="2019" name="Int. J. Syst. Evol. Microbiol.">
        <title>The Global Catalogue of Microorganisms (GCM) 10K type strain sequencing project: providing services to taxonomists for standard genome sequencing and annotation.</title>
        <authorList>
            <consortium name="The Broad Institute Genomics Platform"/>
            <consortium name="The Broad Institute Genome Sequencing Center for Infectious Disease"/>
            <person name="Wu L."/>
            <person name="Ma J."/>
        </authorList>
    </citation>
    <scope>NUCLEOTIDE SEQUENCE [LARGE SCALE GENOMIC DNA]</scope>
    <source>
        <strain evidence="2">CGMCC 1.12286</strain>
    </source>
</reference>
<accession>A0ABW4JTP8</accession>
<comment type="caution">
    <text evidence="1">The sequence shown here is derived from an EMBL/GenBank/DDBJ whole genome shotgun (WGS) entry which is preliminary data.</text>
</comment>
<sequence length="92" mass="10581">MNPLIIEIHKSANQLPQCISEGNASEVHNQMSYVNSLVEQLSQSVLDGEERTMLLEVVRVIQKSNQLIVHRMDLSKLAVQQVRKNQKHDWYA</sequence>
<proteinExistence type="predicted"/>
<gene>
    <name evidence="1" type="ORF">ACFSB2_26640</name>
</gene>
<evidence type="ECO:0008006" key="3">
    <source>
        <dbReference type="Google" id="ProtNLM"/>
    </source>
</evidence>